<evidence type="ECO:0000256" key="1">
    <source>
        <dbReference type="ARBA" id="ARBA00009670"/>
    </source>
</evidence>
<gene>
    <name evidence="4" type="ordered locus">MEALZ_0914</name>
</gene>
<dbReference type="RefSeq" id="WP_014147409.1">
    <property type="nucleotide sequence ID" value="NC_016112.1"/>
</dbReference>
<dbReference type="InterPro" id="IPR004147">
    <property type="entry name" value="ABC1_dom"/>
</dbReference>
<dbReference type="GO" id="GO:0016491">
    <property type="term" value="F:oxidoreductase activity"/>
    <property type="evidence" value="ECO:0007669"/>
    <property type="project" value="UniProtKB-KW"/>
</dbReference>
<protein>
    <submittedName>
        <fullName evidence="4">2-octaprenylphenol hydroxylase</fullName>
        <ecNumber evidence="4">1.14.13.-</ecNumber>
    </submittedName>
</protein>
<keyword evidence="2" id="KW-0812">Transmembrane</keyword>
<dbReference type="Proteomes" id="UP000008315">
    <property type="component" value="Chromosome"/>
</dbReference>
<keyword evidence="5" id="KW-1185">Reference proteome</keyword>
<dbReference type="KEGG" id="mah:MEALZ_0914"/>
<comment type="similarity">
    <text evidence="1">Belongs to the protein kinase superfamily. ADCK protein kinase family.</text>
</comment>
<dbReference type="PANTHER" id="PTHR10566:SF113">
    <property type="entry name" value="PROTEIN ACTIVITY OF BC1 COMPLEX KINASE 7, CHLOROPLASTIC"/>
    <property type="match status" value="1"/>
</dbReference>
<dbReference type="PATRIC" id="fig|271065.3.peg.935"/>
<dbReference type="PANTHER" id="PTHR10566">
    <property type="entry name" value="CHAPERONE-ACTIVITY OF BC1 COMPLEX CABC1 -RELATED"/>
    <property type="match status" value="1"/>
</dbReference>
<evidence type="ECO:0000313" key="4">
    <source>
        <dbReference type="EMBL" id="CCE22608.1"/>
    </source>
</evidence>
<sequence>MILETFSVARDFGRVHEITSILIRYGFGDIVRRLGIVGLVERAGHVLHWHEIDELTSMEPPERIRRVLEEMGPTFVKLGQIFATRPDLFSPAWIAEFEKLQDQARPAPIDKILAQLEEDLGAPPHEVFATFDKTPIAAASIGQVHKASLEDGTQVIVKIRRPGIRPTVEADLRLLNQMTEVAAREIKDLRRYNPQEIVRQFTLSMRRELDLAIEGRNSERMRVNFKKSRSIIIPKVYWQWTCERVNVQEYIDGISGHDIDRIDYSNLDRKKLAKTGADAVLKMILEDGFFHADPHPGNCFFLSGNRIAFIDFGMVGRLTDERRNQVVNLLHGLVERDPDIVVKILLKWADKSMANKDALTLEIDNFIDQYHDIPLKDLHIGELLFNLTNLLRDHQLNLPADLTLLIKTFITLEGLGRQLDPSFNLVVTATPLLKRAFLLRYNPEAMARRSFKSAAGLVEMLSELPEDMHRIMEDLRRGALSVRLDITRPEWLGKELDRVVNRISVSLVTAAMIIGSSIVSTVEGGASSLIGLTAFVGALFGGIWLLFSIWRSG</sequence>
<feature type="transmembrane region" description="Helical" evidence="2">
    <location>
        <begin position="529"/>
        <end position="550"/>
    </location>
</feature>
<dbReference type="AlphaFoldDB" id="G4T3B6"/>
<proteinExistence type="inferred from homology"/>
<dbReference type="STRING" id="1091494.MEALZ_0914"/>
<accession>G4T3B6</accession>
<evidence type="ECO:0000313" key="5">
    <source>
        <dbReference type="Proteomes" id="UP000008315"/>
    </source>
</evidence>
<reference evidence="5" key="1">
    <citation type="journal article" date="2012" name="J. Bacteriol.">
        <title>Genome sequence of the haloalkaliphilic methanotrophic bacterium Methylomicrobium alcaliphilum 20Z.</title>
        <authorList>
            <person name="Vuilleumier S."/>
            <person name="Khmelenina V.N."/>
            <person name="Bringel F."/>
            <person name="Reshetnikov A.S."/>
            <person name="Lajus A."/>
            <person name="Mangenot S."/>
            <person name="Rouy Z."/>
            <person name="Op den Camp H.J."/>
            <person name="Jetten M.S."/>
            <person name="Dispirito A.A."/>
            <person name="Dunfield P."/>
            <person name="Klotz M.G."/>
            <person name="Semrau J.D."/>
            <person name="Stein L.Y."/>
            <person name="Barbe V."/>
            <person name="Medigue C."/>
            <person name="Trotsenko Y.A."/>
            <person name="Kalyuzhnaya M.G."/>
        </authorList>
    </citation>
    <scope>NUCLEOTIDE SEQUENCE [LARGE SCALE GENOMIC DNA]</scope>
    <source>
        <strain evidence="5">DSM 19304 / NCIMB 14124 / VKM B-2133 / 20Z</strain>
    </source>
</reference>
<dbReference type="EMBL" id="FO082060">
    <property type="protein sequence ID" value="CCE22608.1"/>
    <property type="molecule type" value="Genomic_DNA"/>
</dbReference>
<dbReference type="SUPFAM" id="SSF56112">
    <property type="entry name" value="Protein kinase-like (PK-like)"/>
    <property type="match status" value="1"/>
</dbReference>
<dbReference type="InterPro" id="IPR011009">
    <property type="entry name" value="Kinase-like_dom_sf"/>
</dbReference>
<evidence type="ECO:0000256" key="2">
    <source>
        <dbReference type="SAM" id="Phobius"/>
    </source>
</evidence>
<organism evidence="4 5">
    <name type="scientific">Methylotuvimicrobium alcaliphilum (strain DSM 19304 / NCIMB 14124 / VKM B-2133 / 20Z)</name>
    <name type="common">Methylomicrobium alcaliphilum</name>
    <dbReference type="NCBI Taxonomy" id="1091494"/>
    <lineage>
        <taxon>Bacteria</taxon>
        <taxon>Pseudomonadati</taxon>
        <taxon>Pseudomonadota</taxon>
        <taxon>Gammaproteobacteria</taxon>
        <taxon>Methylococcales</taxon>
        <taxon>Methylococcaceae</taxon>
        <taxon>Methylotuvimicrobium</taxon>
    </lineage>
</organism>
<feature type="domain" description="ABC1 atypical kinase-like" evidence="3">
    <location>
        <begin position="99"/>
        <end position="343"/>
    </location>
</feature>
<dbReference type="EC" id="1.14.13.-" evidence="4"/>
<name>G4T3B6_META2</name>
<keyword evidence="4" id="KW-0560">Oxidoreductase</keyword>
<dbReference type="InterPro" id="IPR050154">
    <property type="entry name" value="UbiB_kinase"/>
</dbReference>
<dbReference type="CDD" id="cd05121">
    <property type="entry name" value="ABC1_ADCK3-like"/>
    <property type="match status" value="1"/>
</dbReference>
<keyword evidence="2" id="KW-1133">Transmembrane helix</keyword>
<dbReference type="HOGENOM" id="CLU_006533_0_2_6"/>
<evidence type="ECO:0000259" key="3">
    <source>
        <dbReference type="Pfam" id="PF03109"/>
    </source>
</evidence>
<feature type="transmembrane region" description="Helical" evidence="2">
    <location>
        <begin position="503"/>
        <end position="522"/>
    </location>
</feature>
<dbReference type="Pfam" id="PF03109">
    <property type="entry name" value="ABC1"/>
    <property type="match status" value="1"/>
</dbReference>
<keyword evidence="2" id="KW-0472">Membrane</keyword>